<dbReference type="GO" id="GO:0010073">
    <property type="term" value="P:meristem maintenance"/>
    <property type="evidence" value="ECO:0007669"/>
    <property type="project" value="InterPro"/>
</dbReference>
<dbReference type="Pfam" id="PF10536">
    <property type="entry name" value="PMD"/>
    <property type="match status" value="1"/>
</dbReference>
<dbReference type="Gramene" id="ESW13590">
    <property type="protein sequence ID" value="ESW13590"/>
    <property type="gene ID" value="PHAVU_008G209300g"/>
</dbReference>
<accession>V7B7N1</accession>
<dbReference type="AlphaFoldDB" id="V7B7N1"/>
<dbReference type="PANTHER" id="PTHR46033:SF8">
    <property type="entry name" value="PROTEIN MAINTENANCE OF MERISTEMS-LIKE"/>
    <property type="match status" value="1"/>
</dbReference>
<evidence type="ECO:0000313" key="2">
    <source>
        <dbReference type="EMBL" id="ESW13590.1"/>
    </source>
</evidence>
<feature type="domain" description="Aminotransferase-like plant mobile" evidence="1">
    <location>
        <begin position="56"/>
        <end position="256"/>
    </location>
</feature>
<proteinExistence type="predicted"/>
<organism evidence="2 3">
    <name type="scientific">Phaseolus vulgaris</name>
    <name type="common">Kidney bean</name>
    <name type="synonym">French bean</name>
    <dbReference type="NCBI Taxonomy" id="3885"/>
    <lineage>
        <taxon>Eukaryota</taxon>
        <taxon>Viridiplantae</taxon>
        <taxon>Streptophyta</taxon>
        <taxon>Embryophyta</taxon>
        <taxon>Tracheophyta</taxon>
        <taxon>Spermatophyta</taxon>
        <taxon>Magnoliopsida</taxon>
        <taxon>eudicotyledons</taxon>
        <taxon>Gunneridae</taxon>
        <taxon>Pentapetalae</taxon>
        <taxon>rosids</taxon>
        <taxon>fabids</taxon>
        <taxon>Fabales</taxon>
        <taxon>Fabaceae</taxon>
        <taxon>Papilionoideae</taxon>
        <taxon>50 kb inversion clade</taxon>
        <taxon>NPAAA clade</taxon>
        <taxon>indigoferoid/millettioid clade</taxon>
        <taxon>Phaseoleae</taxon>
        <taxon>Phaseolus</taxon>
    </lineage>
</organism>
<sequence length="330" mass="38490">MEGDAGEVDDLVMEHKVFRNYCRTTFLGVVNKRLTDEQKSFIQSTPFAWVMLLGDKVKMSRTLLRELCSRWVERRQSFLIRCEVVPLSLVDVCLGLGLRVVGEKIDLHKAADESHTKTLFESNNINVKMIFDEIMKFDNDGCIEDFCRLYILLCLSEFLLPNRMGIVHSGLFSVLDDLGQLKKFNWGLVVYEYLVNSLCSASMCITNESSTSHIHIFGCVYLLQIWALEHLFSYKTKVHPRRIKFPRILNWMDFTLGDHEIAYALEKNLVIVHLPVSKEEFENVIVKEAFEEGRHAYNILKPTKDDIGKMLKKLQKWFIELRTRLFDYQC</sequence>
<name>V7B7N1_PHAVU</name>
<dbReference type="InterPro" id="IPR019557">
    <property type="entry name" value="AminoTfrase-like_pln_mobile"/>
</dbReference>
<keyword evidence="3" id="KW-1185">Reference proteome</keyword>
<gene>
    <name evidence="2" type="ORF">PHAVU_008G209300g</name>
</gene>
<dbReference type="Proteomes" id="UP000000226">
    <property type="component" value="Chromosome 8"/>
</dbReference>
<dbReference type="EMBL" id="CM002295">
    <property type="protein sequence ID" value="ESW13590.1"/>
    <property type="molecule type" value="Genomic_DNA"/>
</dbReference>
<dbReference type="OMA" id="CITNESS"/>
<reference evidence="3" key="1">
    <citation type="journal article" date="2014" name="Nat. Genet.">
        <title>A reference genome for common bean and genome-wide analysis of dual domestications.</title>
        <authorList>
            <person name="Schmutz J."/>
            <person name="McClean P.E."/>
            <person name="Mamidi S."/>
            <person name="Wu G.A."/>
            <person name="Cannon S.B."/>
            <person name="Grimwood J."/>
            <person name="Jenkins J."/>
            <person name="Shu S."/>
            <person name="Song Q."/>
            <person name="Chavarro C."/>
            <person name="Torres-Torres M."/>
            <person name="Geffroy V."/>
            <person name="Moghaddam S.M."/>
            <person name="Gao D."/>
            <person name="Abernathy B."/>
            <person name="Barry K."/>
            <person name="Blair M."/>
            <person name="Brick M.A."/>
            <person name="Chovatia M."/>
            <person name="Gepts P."/>
            <person name="Goodstein D.M."/>
            <person name="Gonzales M."/>
            <person name="Hellsten U."/>
            <person name="Hyten D.L."/>
            <person name="Jia G."/>
            <person name="Kelly J.D."/>
            <person name="Kudrna D."/>
            <person name="Lee R."/>
            <person name="Richard M.M."/>
            <person name="Miklas P.N."/>
            <person name="Osorno J.M."/>
            <person name="Rodrigues J."/>
            <person name="Thareau V."/>
            <person name="Urrea C.A."/>
            <person name="Wang M."/>
            <person name="Yu Y."/>
            <person name="Zhang M."/>
            <person name="Wing R.A."/>
            <person name="Cregan P.B."/>
            <person name="Rokhsar D.S."/>
            <person name="Jackson S.A."/>
        </authorList>
    </citation>
    <scope>NUCLEOTIDE SEQUENCE [LARGE SCALE GENOMIC DNA]</scope>
    <source>
        <strain evidence="3">cv. G19833</strain>
    </source>
</reference>
<evidence type="ECO:0000313" key="3">
    <source>
        <dbReference type="Proteomes" id="UP000000226"/>
    </source>
</evidence>
<dbReference type="OrthoDB" id="1417722at2759"/>
<dbReference type="PANTHER" id="PTHR46033">
    <property type="entry name" value="PROTEIN MAIN-LIKE 2"/>
    <property type="match status" value="1"/>
</dbReference>
<protein>
    <recommendedName>
        <fullName evidence="1">Aminotransferase-like plant mobile domain-containing protein</fullName>
    </recommendedName>
</protein>
<dbReference type="InterPro" id="IPR044824">
    <property type="entry name" value="MAIN-like"/>
</dbReference>
<evidence type="ECO:0000259" key="1">
    <source>
        <dbReference type="Pfam" id="PF10536"/>
    </source>
</evidence>